<keyword evidence="11 13" id="KW-0472">Membrane</keyword>
<comment type="similarity">
    <text evidence="2 12">Belongs to the ATPase protein 8 family.</text>
</comment>
<dbReference type="Pfam" id="PF00895">
    <property type="entry name" value="ATP-synt_8"/>
    <property type="match status" value="1"/>
</dbReference>
<geneLocation type="mitochondrion" evidence="14"/>
<keyword evidence="6 12" id="KW-0812">Transmembrane</keyword>
<evidence type="ECO:0000256" key="3">
    <source>
        <dbReference type="ARBA" id="ARBA00011291"/>
    </source>
</evidence>
<evidence type="ECO:0000256" key="10">
    <source>
        <dbReference type="ARBA" id="ARBA00023128"/>
    </source>
</evidence>
<dbReference type="GO" id="GO:0045259">
    <property type="term" value="C:proton-transporting ATP synthase complex"/>
    <property type="evidence" value="ECO:0007669"/>
    <property type="project" value="UniProtKB-KW"/>
</dbReference>
<comment type="subunit">
    <text evidence="3">F-type ATPases have 2 components, CF(1) - the catalytic core - and CF(0) - the membrane proton channel.</text>
</comment>
<evidence type="ECO:0000256" key="13">
    <source>
        <dbReference type="SAM" id="Phobius"/>
    </source>
</evidence>
<evidence type="ECO:0000256" key="6">
    <source>
        <dbReference type="ARBA" id="ARBA00022692"/>
    </source>
</evidence>
<evidence type="ECO:0000256" key="2">
    <source>
        <dbReference type="ARBA" id="ARBA00008892"/>
    </source>
</evidence>
<protein>
    <recommendedName>
        <fullName evidence="12">ATP synthase complex subunit 8</fullName>
    </recommendedName>
</protein>
<evidence type="ECO:0000256" key="12">
    <source>
        <dbReference type="RuleBase" id="RU003661"/>
    </source>
</evidence>
<evidence type="ECO:0000256" key="11">
    <source>
        <dbReference type="ARBA" id="ARBA00023136"/>
    </source>
</evidence>
<evidence type="ECO:0000256" key="9">
    <source>
        <dbReference type="ARBA" id="ARBA00023065"/>
    </source>
</evidence>
<evidence type="ECO:0000256" key="4">
    <source>
        <dbReference type="ARBA" id="ARBA00022448"/>
    </source>
</evidence>
<organism evidence="14">
    <name type="scientific">Scolytinae sp. BMNH 1043001</name>
    <dbReference type="NCBI Taxonomy" id="1903794"/>
    <lineage>
        <taxon>Eukaryota</taxon>
        <taxon>Metazoa</taxon>
        <taxon>Ecdysozoa</taxon>
        <taxon>Arthropoda</taxon>
        <taxon>Hexapoda</taxon>
        <taxon>Insecta</taxon>
        <taxon>Pterygota</taxon>
        <taxon>Neoptera</taxon>
        <taxon>Endopterygota</taxon>
        <taxon>Coleoptera</taxon>
        <taxon>Polyphaga</taxon>
        <taxon>Cucujiformia</taxon>
        <taxon>Curculionidae</taxon>
        <taxon>Scolytinae</taxon>
    </lineage>
</organism>
<sequence>MPQMSPLQWTSLFMFFSILFMITLMINYYLFSYLPKYKKFNQLKISTNWKW</sequence>
<gene>
    <name evidence="14" type="primary">atp8</name>
</gene>
<dbReference type="InterPro" id="IPR001421">
    <property type="entry name" value="ATP8_metazoa"/>
</dbReference>
<name>A0A343A583_9CUCU</name>
<dbReference type="AlphaFoldDB" id="A0A343A583"/>
<keyword evidence="7 12" id="KW-0375">Hydrogen ion transport</keyword>
<comment type="subcellular location">
    <subcellularLocation>
        <location evidence="1 12">Mitochondrion membrane</location>
        <topology evidence="1 12">Single-pass membrane protein</topology>
    </subcellularLocation>
</comment>
<proteinExistence type="inferred from homology"/>
<keyword evidence="8 13" id="KW-1133">Transmembrane helix</keyword>
<dbReference type="GO" id="GO:0015078">
    <property type="term" value="F:proton transmembrane transporter activity"/>
    <property type="evidence" value="ECO:0007669"/>
    <property type="project" value="InterPro"/>
</dbReference>
<keyword evidence="9 12" id="KW-0406">Ion transport</keyword>
<evidence type="ECO:0000256" key="7">
    <source>
        <dbReference type="ARBA" id="ARBA00022781"/>
    </source>
</evidence>
<dbReference type="GO" id="GO:0031966">
    <property type="term" value="C:mitochondrial membrane"/>
    <property type="evidence" value="ECO:0007669"/>
    <property type="project" value="UniProtKB-SubCell"/>
</dbReference>
<accession>A0A343A583</accession>
<keyword evidence="4 12" id="KW-0813">Transport</keyword>
<keyword evidence="5 12" id="KW-0138">CF(0)</keyword>
<dbReference type="EMBL" id="KX035194">
    <property type="protein sequence ID" value="AOY39711.1"/>
    <property type="molecule type" value="Genomic_DNA"/>
</dbReference>
<evidence type="ECO:0000313" key="14">
    <source>
        <dbReference type="EMBL" id="AOY39711.1"/>
    </source>
</evidence>
<evidence type="ECO:0000256" key="8">
    <source>
        <dbReference type="ARBA" id="ARBA00022989"/>
    </source>
</evidence>
<evidence type="ECO:0000256" key="5">
    <source>
        <dbReference type="ARBA" id="ARBA00022547"/>
    </source>
</evidence>
<feature type="transmembrane region" description="Helical" evidence="13">
    <location>
        <begin position="12"/>
        <end position="31"/>
    </location>
</feature>
<keyword evidence="10 12" id="KW-0496">Mitochondrion</keyword>
<evidence type="ECO:0000256" key="1">
    <source>
        <dbReference type="ARBA" id="ARBA00004304"/>
    </source>
</evidence>
<dbReference type="GO" id="GO:0015986">
    <property type="term" value="P:proton motive force-driven ATP synthesis"/>
    <property type="evidence" value="ECO:0007669"/>
    <property type="project" value="InterPro"/>
</dbReference>
<reference evidence="14" key="1">
    <citation type="submission" date="2016-04" db="EMBL/GenBank/DDBJ databases">
        <title>Mitochondria of Scolytid beetles.</title>
        <authorList>
            <person name="Miller K."/>
            <person name="Linard B."/>
            <person name="Vogler A.P."/>
        </authorList>
    </citation>
    <scope>NUCLEOTIDE SEQUENCE</scope>
</reference>